<evidence type="ECO:0000256" key="1">
    <source>
        <dbReference type="SAM" id="SignalP"/>
    </source>
</evidence>
<evidence type="ECO:0000313" key="3">
    <source>
        <dbReference type="Proteomes" id="UP000199518"/>
    </source>
</evidence>
<accession>A0A1I3FI03</accession>
<keyword evidence="3" id="KW-1185">Reference proteome</keyword>
<dbReference type="STRING" id="1576369.SAMN05421753_105258"/>
<dbReference type="RefSeq" id="WP_092049246.1">
    <property type="nucleotide sequence ID" value="NZ_FOQD01000005.1"/>
</dbReference>
<keyword evidence="1" id="KW-0732">Signal</keyword>
<dbReference type="EMBL" id="FOQD01000005">
    <property type="protein sequence ID" value="SFI10840.1"/>
    <property type="molecule type" value="Genomic_DNA"/>
</dbReference>
<evidence type="ECO:0000313" key="2">
    <source>
        <dbReference type="EMBL" id="SFI10840.1"/>
    </source>
</evidence>
<reference evidence="3" key="1">
    <citation type="submission" date="2016-10" db="EMBL/GenBank/DDBJ databases">
        <authorList>
            <person name="Varghese N."/>
            <person name="Submissions S."/>
        </authorList>
    </citation>
    <scope>NUCLEOTIDE SEQUENCE [LARGE SCALE GENOMIC DNA]</scope>
    <source>
        <strain evidence="3">DSM 26348</strain>
    </source>
</reference>
<gene>
    <name evidence="2" type="ORF">SAMN05421753_105258</name>
</gene>
<sequence>MAKKLTLSAMVFCLFCALPASMTQANLSLGLTIKSIAGCSDYLNISARHIDGGMVEYVVRIDPERIAPEKTQYKGRLRAHAQLEISSADSLLADIRLEPTVVKSESEFRFRINATLVEHSRFTVSTILYGEDGVAIVGGGTNFRIVLKGFLPSEPSL</sequence>
<dbReference type="AlphaFoldDB" id="A0A1I3FI03"/>
<organism evidence="2 3">
    <name type="scientific">Planctomicrobium piriforme</name>
    <dbReference type="NCBI Taxonomy" id="1576369"/>
    <lineage>
        <taxon>Bacteria</taxon>
        <taxon>Pseudomonadati</taxon>
        <taxon>Planctomycetota</taxon>
        <taxon>Planctomycetia</taxon>
        <taxon>Planctomycetales</taxon>
        <taxon>Planctomycetaceae</taxon>
        <taxon>Planctomicrobium</taxon>
    </lineage>
</organism>
<feature type="chain" id="PRO_5011487247" evidence="1">
    <location>
        <begin position="23"/>
        <end position="157"/>
    </location>
</feature>
<dbReference type="Proteomes" id="UP000199518">
    <property type="component" value="Unassembled WGS sequence"/>
</dbReference>
<name>A0A1I3FI03_9PLAN</name>
<feature type="signal peptide" evidence="1">
    <location>
        <begin position="1"/>
        <end position="22"/>
    </location>
</feature>
<protein>
    <submittedName>
        <fullName evidence="2">Uncharacterized protein</fullName>
    </submittedName>
</protein>
<proteinExistence type="predicted"/>